<evidence type="ECO:0000313" key="2">
    <source>
        <dbReference type="EMBL" id="MFD2704624.1"/>
    </source>
</evidence>
<evidence type="ECO:0000313" key="3">
    <source>
        <dbReference type="Proteomes" id="UP001597520"/>
    </source>
</evidence>
<dbReference type="SUPFAM" id="SSF160719">
    <property type="entry name" value="gpW/gp25-like"/>
    <property type="match status" value="1"/>
</dbReference>
<evidence type="ECO:0000256" key="1">
    <source>
        <dbReference type="SAM" id="MobiDB-lite"/>
    </source>
</evidence>
<dbReference type="InterPro" id="IPR020288">
    <property type="entry name" value="Sheath_initiator"/>
</dbReference>
<dbReference type="Gene3D" id="3.10.450.40">
    <property type="match status" value="1"/>
</dbReference>
<comment type="caution">
    <text evidence="2">The sequence shown here is derived from an EMBL/GenBank/DDBJ whole genome shotgun (WGS) entry which is preliminary data.</text>
</comment>
<dbReference type="EMBL" id="JBHUML010000002">
    <property type="protein sequence ID" value="MFD2704624.1"/>
    <property type="molecule type" value="Genomic_DNA"/>
</dbReference>
<gene>
    <name evidence="2" type="ORF">ACFSUB_04040</name>
</gene>
<dbReference type="Proteomes" id="UP001597520">
    <property type="component" value="Unassembled WGS sequence"/>
</dbReference>
<proteinExistence type="predicted"/>
<feature type="region of interest" description="Disordered" evidence="1">
    <location>
        <begin position="1"/>
        <end position="23"/>
    </location>
</feature>
<keyword evidence="3" id="KW-1185">Reference proteome</keyword>
<dbReference type="Pfam" id="PF10934">
    <property type="entry name" value="Sheath_initiator"/>
    <property type="match status" value="1"/>
</dbReference>
<accession>A0ABW5SZL4</accession>
<organism evidence="2 3">
    <name type="scientific">Salibacterium lacus</name>
    <dbReference type="NCBI Taxonomy" id="1898109"/>
    <lineage>
        <taxon>Bacteria</taxon>
        <taxon>Bacillati</taxon>
        <taxon>Bacillota</taxon>
        <taxon>Bacilli</taxon>
        <taxon>Bacillales</taxon>
        <taxon>Bacillaceae</taxon>
    </lineage>
</organism>
<dbReference type="RefSeq" id="WP_380711901.1">
    <property type="nucleotide sequence ID" value="NZ_JBHUML010000002.1"/>
</dbReference>
<reference evidence="3" key="1">
    <citation type="journal article" date="2019" name="Int. J. Syst. Evol. Microbiol.">
        <title>The Global Catalogue of Microorganisms (GCM) 10K type strain sequencing project: providing services to taxonomists for standard genome sequencing and annotation.</title>
        <authorList>
            <consortium name="The Broad Institute Genomics Platform"/>
            <consortium name="The Broad Institute Genome Sequencing Center for Infectious Disease"/>
            <person name="Wu L."/>
            <person name="Ma J."/>
        </authorList>
    </citation>
    <scope>NUCLEOTIDE SEQUENCE [LARGE SCALE GENOMIC DNA]</scope>
    <source>
        <strain evidence="3">KCTC 33792</strain>
    </source>
</reference>
<protein>
    <submittedName>
        <fullName evidence="2">DUF2634 domain-containing protein</fullName>
    </submittedName>
</protein>
<sequence>MAPLDALNTENNDDRFRRVSGNETRQPSKTWRLDFETGEIGRYIDGERAIRQYVRKTLMTERFRYAIYSAAYGSELETLIGANVTDNLKNEEIPRLVREALVVDDRIADVTNFEVTRDKDAVFVSFDVITVDDFRVGFDREEVMAN</sequence>
<name>A0ABW5SZL4_9BACI</name>